<dbReference type="InterPro" id="IPR001670">
    <property type="entry name" value="ADH_Fe/GldA"/>
</dbReference>
<evidence type="ECO:0000256" key="4">
    <source>
        <dbReference type="PIRSR" id="PIRSR000112-3"/>
    </source>
</evidence>
<dbReference type="InterPro" id="IPR016205">
    <property type="entry name" value="Glycerol_DH"/>
</dbReference>
<proteinExistence type="predicted"/>
<comment type="cofactor">
    <cofactor evidence="3">
        <name>Zn(2+)</name>
        <dbReference type="ChEBI" id="CHEBI:29105"/>
    </cofactor>
    <text evidence="3">Binds 1 zinc ion per subunit.</text>
</comment>
<organism evidence="6 7">
    <name type="scientific">Alkaliphilus oremlandii (strain OhILAs)</name>
    <name type="common">Clostridium oremlandii (strain OhILAs)</name>
    <dbReference type="NCBI Taxonomy" id="350688"/>
    <lineage>
        <taxon>Bacteria</taxon>
        <taxon>Bacillati</taxon>
        <taxon>Bacillota</taxon>
        <taxon>Clostridia</taxon>
        <taxon>Peptostreptococcales</taxon>
        <taxon>Natronincolaceae</taxon>
        <taxon>Alkaliphilus</taxon>
    </lineage>
</organism>
<dbReference type="HOGENOM" id="CLU_044754_3_1_9"/>
<feature type="binding site" evidence="4">
    <location>
        <begin position="93"/>
        <end position="97"/>
    </location>
    <ligand>
        <name>NAD(+)</name>
        <dbReference type="ChEBI" id="CHEBI:57540"/>
    </ligand>
</feature>
<dbReference type="GO" id="GO:0016614">
    <property type="term" value="F:oxidoreductase activity, acting on CH-OH group of donors"/>
    <property type="evidence" value="ECO:0007669"/>
    <property type="project" value="InterPro"/>
</dbReference>
<gene>
    <name evidence="6" type="ordered locus">Clos_2306</name>
</gene>
<evidence type="ECO:0000256" key="3">
    <source>
        <dbReference type="PIRSR" id="PIRSR000112-1"/>
    </source>
</evidence>
<protein>
    <submittedName>
        <fullName evidence="6">Iron-containing alcohol dehydrogenase</fullName>
    </submittedName>
</protein>
<evidence type="ECO:0000256" key="1">
    <source>
        <dbReference type="ARBA" id="ARBA00022723"/>
    </source>
</evidence>
<dbReference type="KEGG" id="aoe:Clos_2306"/>
<dbReference type="RefSeq" id="WP_012160146.1">
    <property type="nucleotide sequence ID" value="NC_009922.1"/>
</dbReference>
<feature type="binding site" evidence="4">
    <location>
        <position position="126"/>
    </location>
    <ligand>
        <name>NAD(+)</name>
        <dbReference type="ChEBI" id="CHEBI:57540"/>
    </ligand>
</feature>
<keyword evidence="3" id="KW-0862">Zinc</keyword>
<dbReference type="Pfam" id="PF00465">
    <property type="entry name" value="Fe-ADH"/>
    <property type="match status" value="1"/>
</dbReference>
<dbReference type="CDD" id="cd08171">
    <property type="entry name" value="GlyDH-like"/>
    <property type="match status" value="1"/>
</dbReference>
<dbReference type="EMBL" id="CP000853">
    <property type="protein sequence ID" value="ABW19839.1"/>
    <property type="molecule type" value="Genomic_DNA"/>
</dbReference>
<reference evidence="7" key="1">
    <citation type="submission" date="2007-10" db="EMBL/GenBank/DDBJ databases">
        <title>Complete genome of Alkaliphilus oremlandii OhILAs.</title>
        <authorList>
            <person name="Copeland A."/>
            <person name="Lucas S."/>
            <person name="Lapidus A."/>
            <person name="Barry K."/>
            <person name="Detter J.C."/>
            <person name="Glavina del Rio T."/>
            <person name="Hammon N."/>
            <person name="Israni S."/>
            <person name="Dalin E."/>
            <person name="Tice H."/>
            <person name="Pitluck S."/>
            <person name="Chain P."/>
            <person name="Malfatti S."/>
            <person name="Shin M."/>
            <person name="Vergez L."/>
            <person name="Schmutz J."/>
            <person name="Larimer F."/>
            <person name="Land M."/>
            <person name="Hauser L."/>
            <person name="Kyrpides N."/>
            <person name="Mikhailova N."/>
            <person name="Stolz J.F."/>
            <person name="Dawson A."/>
            <person name="Fisher E."/>
            <person name="Crable B."/>
            <person name="Perera E."/>
            <person name="Lisak J."/>
            <person name="Ranganathan M."/>
            <person name="Basu P."/>
            <person name="Richardson P."/>
        </authorList>
    </citation>
    <scope>NUCLEOTIDE SEQUENCE [LARGE SCALE GENOMIC DNA]</scope>
    <source>
        <strain evidence="7">OhILAs</strain>
    </source>
</reference>
<dbReference type="Gene3D" id="3.40.50.1970">
    <property type="match status" value="1"/>
</dbReference>
<dbReference type="OrthoDB" id="5198708at2"/>
<dbReference type="PANTHER" id="PTHR43616">
    <property type="entry name" value="GLYCEROL DEHYDROGENASE"/>
    <property type="match status" value="1"/>
</dbReference>
<dbReference type="Proteomes" id="UP000000269">
    <property type="component" value="Chromosome"/>
</dbReference>
<dbReference type="AlphaFoldDB" id="A8MJ57"/>
<feature type="binding site" evidence="3">
    <location>
        <position position="271"/>
    </location>
    <ligand>
        <name>glycerol</name>
        <dbReference type="ChEBI" id="CHEBI:17754"/>
    </ligand>
</feature>
<feature type="binding site" evidence="3">
    <location>
        <position position="253"/>
    </location>
    <ligand>
        <name>glycerol</name>
        <dbReference type="ChEBI" id="CHEBI:17754"/>
    </ligand>
</feature>
<dbReference type="SUPFAM" id="SSF56796">
    <property type="entry name" value="Dehydroquinate synthase-like"/>
    <property type="match status" value="1"/>
</dbReference>
<keyword evidence="7" id="KW-1185">Reference proteome</keyword>
<evidence type="ECO:0000313" key="7">
    <source>
        <dbReference type="Proteomes" id="UP000000269"/>
    </source>
</evidence>
<dbReference type="STRING" id="350688.Clos_2306"/>
<evidence type="ECO:0000259" key="5">
    <source>
        <dbReference type="Pfam" id="PF00465"/>
    </source>
</evidence>
<dbReference type="GO" id="GO:0046872">
    <property type="term" value="F:metal ion binding"/>
    <property type="evidence" value="ECO:0007669"/>
    <property type="project" value="UniProtKB-KW"/>
</dbReference>
<dbReference type="PIRSF" id="PIRSF000112">
    <property type="entry name" value="Glycerol_dehydrogenase"/>
    <property type="match status" value="1"/>
</dbReference>
<accession>A8MJ57</accession>
<dbReference type="eggNOG" id="COG0371">
    <property type="taxonomic scope" value="Bacteria"/>
</dbReference>
<evidence type="ECO:0000313" key="6">
    <source>
        <dbReference type="EMBL" id="ABW19839.1"/>
    </source>
</evidence>
<feature type="domain" description="Alcohol dehydrogenase iron-type/glycerol dehydrogenase GldA" evidence="5">
    <location>
        <begin position="8"/>
        <end position="153"/>
    </location>
</feature>
<sequence>MLTVKLPQYTVGNGILKDLGSICKKYGKRILVIGGNTALEKVGMSIVDYLKQENIEIIDFIWYGGECSYKNIDRIQTKAENLNIDVIVGVGGGKALDTAKAAGEKASIPVITIPTIAATCAATTPLSVVYKDNGSFDSIYLLENLPAHILIDTDIIVNSPTKYLWAGIGDTLAKYYELEATTREKKLSHRVLMGKNLSTMCVEPLIAYGTKAIEDSSKGLNSFEFEETILNIIVTTGIVSMLIGEEFNGACAHGLFNALTSLEHIEKDHLHGEVVSYGILVMLMLDGQESEVERLYPFYKSISLPTSLEDLEIIHTIEYLESIVEDAIHMEDVKKMPYQVTKAMFLGAIDKLEGLNKRLNHKKQTLK</sequence>
<feature type="binding site" evidence="4">
    <location>
        <position position="130"/>
    </location>
    <ligand>
        <name>NAD(+)</name>
        <dbReference type="ChEBI" id="CHEBI:57540"/>
    </ligand>
</feature>
<name>A8MJ57_ALKOO</name>
<keyword evidence="2" id="KW-0560">Oxidoreductase</keyword>
<evidence type="ECO:0000256" key="2">
    <source>
        <dbReference type="ARBA" id="ARBA00023002"/>
    </source>
</evidence>
<feature type="binding site" evidence="3">
    <location>
        <position position="170"/>
    </location>
    <ligand>
        <name>glycerol</name>
        <dbReference type="ChEBI" id="CHEBI:17754"/>
    </ligand>
</feature>
<dbReference type="PANTHER" id="PTHR43616:SF3">
    <property type="entry name" value="HYDROXYCARBOXYLATE DEHYDROGENASE A"/>
    <property type="match status" value="1"/>
</dbReference>
<dbReference type="Gene3D" id="1.20.1090.10">
    <property type="entry name" value="Dehydroquinate synthase-like - alpha domain"/>
    <property type="match status" value="1"/>
</dbReference>
<keyword evidence="4" id="KW-0520">NAD</keyword>
<keyword evidence="1 3" id="KW-0479">Metal-binding</keyword>
<feature type="binding site" evidence="4">
    <location>
        <position position="124"/>
    </location>
    <ligand>
        <name>NAD(+)</name>
        <dbReference type="ChEBI" id="CHEBI:57540"/>
    </ligand>
</feature>